<keyword evidence="2" id="KW-1185">Reference proteome</keyword>
<dbReference type="PANTHER" id="PTHR45786">
    <property type="entry name" value="DNA BINDING PROTEIN-LIKE"/>
    <property type="match status" value="1"/>
</dbReference>
<evidence type="ECO:0000313" key="1">
    <source>
        <dbReference type="EMBL" id="KAJ9552701.1"/>
    </source>
</evidence>
<name>A0AA38TCL7_9ASTR</name>
<dbReference type="EMBL" id="JARYMX010000004">
    <property type="protein sequence ID" value="KAJ9552701.1"/>
    <property type="molecule type" value="Genomic_DNA"/>
</dbReference>
<protein>
    <submittedName>
        <fullName evidence="1">Uncharacterized protein</fullName>
    </submittedName>
</protein>
<accession>A0AA38TCL7</accession>
<proteinExistence type="predicted"/>
<gene>
    <name evidence="1" type="ORF">OSB04_016746</name>
</gene>
<sequence>MTSTGLLTIEQSSSITKLSSRPHTLRRKTTNVCGIPTIDLTVVEALTDEEQPTDIIVGIFQDYLDHGDQTVICELCHAKLWRDEALRGRRCGMKTSYSLCCLYGKLELPKQKEMPATYTNLFRCIDSKSKYFPKNIHRYNAMFSFTLMGGKVDSSINRGNAPYIYRLGGQNYHRMGSLVPPSGLKPKFLQLYIYDTEYEISNRHSVCREQREGSTSNSEYLDVKFIQYLKNMLDSQNVLVKSYRMERDCFQSNPN</sequence>
<reference evidence="1" key="1">
    <citation type="submission" date="2023-03" db="EMBL/GenBank/DDBJ databases">
        <title>Chromosome-scale reference genome and RAD-based genetic map of yellow starthistle (Centaurea solstitialis) reveal putative structural variation and QTLs associated with invader traits.</title>
        <authorList>
            <person name="Reatini B."/>
            <person name="Cang F.A."/>
            <person name="Jiang Q."/>
            <person name="Mckibben M.T.W."/>
            <person name="Barker M.S."/>
            <person name="Rieseberg L.H."/>
            <person name="Dlugosch K.M."/>
        </authorList>
    </citation>
    <scope>NUCLEOTIDE SEQUENCE</scope>
    <source>
        <strain evidence="1">CAN-66</strain>
        <tissue evidence="1">Leaf</tissue>
    </source>
</reference>
<organism evidence="1 2">
    <name type="scientific">Centaurea solstitialis</name>
    <name type="common">yellow star-thistle</name>
    <dbReference type="NCBI Taxonomy" id="347529"/>
    <lineage>
        <taxon>Eukaryota</taxon>
        <taxon>Viridiplantae</taxon>
        <taxon>Streptophyta</taxon>
        <taxon>Embryophyta</taxon>
        <taxon>Tracheophyta</taxon>
        <taxon>Spermatophyta</taxon>
        <taxon>Magnoliopsida</taxon>
        <taxon>eudicotyledons</taxon>
        <taxon>Gunneridae</taxon>
        <taxon>Pentapetalae</taxon>
        <taxon>asterids</taxon>
        <taxon>campanulids</taxon>
        <taxon>Asterales</taxon>
        <taxon>Asteraceae</taxon>
        <taxon>Carduoideae</taxon>
        <taxon>Cardueae</taxon>
        <taxon>Centaureinae</taxon>
        <taxon>Centaurea</taxon>
    </lineage>
</organism>
<evidence type="ECO:0000313" key="2">
    <source>
        <dbReference type="Proteomes" id="UP001172457"/>
    </source>
</evidence>
<dbReference type="PANTHER" id="PTHR45786:SF66">
    <property type="entry name" value="HOOK MOTIF PROTEIN, PUTATIVE-RELATED"/>
    <property type="match status" value="1"/>
</dbReference>
<dbReference type="AlphaFoldDB" id="A0AA38TCL7"/>
<dbReference type="Proteomes" id="UP001172457">
    <property type="component" value="Chromosome 4"/>
</dbReference>
<comment type="caution">
    <text evidence="1">The sequence shown here is derived from an EMBL/GenBank/DDBJ whole genome shotgun (WGS) entry which is preliminary data.</text>
</comment>